<accession>G2XFR9</accession>
<dbReference type="RefSeq" id="XP_009653790.1">
    <property type="nucleotide sequence ID" value="XM_009655495.1"/>
</dbReference>
<reference evidence="1 2" key="1">
    <citation type="submission" date="2008-03" db="EMBL/GenBank/DDBJ databases">
        <title>The Genome Sequence of Verticillium dahliae VdLs.17.</title>
        <authorList>
            <consortium name="The Broad Institute Genome Sequencing Platform"/>
            <person name="Ma L.-J.J."/>
            <person name="Klosterman S.J."/>
            <person name="Subbarao K."/>
            <person name="Dobinson K."/>
            <person name="Veronese P."/>
            <person name="Kang S."/>
            <person name="Gold S.E."/>
            <person name="Young S."/>
            <person name="Jaffe D."/>
            <person name="Gnerre S."/>
            <person name="Berlin A."/>
            <person name="Heiman D."/>
            <person name="Hepburn T."/>
            <person name="Sykes S."/>
            <person name="Alvarado L."/>
            <person name="Kodira C.D."/>
            <person name="Lander E."/>
            <person name="Galagan J."/>
            <person name="Nusbaum C."/>
            <person name="Birren B."/>
        </authorList>
    </citation>
    <scope>NUCLEOTIDE SEQUENCE [LARGE SCALE GENOMIC DNA]</scope>
    <source>
        <strain evidence="2">VdLs.17 / ATCC MYA-4575 / FGSC 10137</strain>
    </source>
</reference>
<keyword evidence="2" id="KW-1185">Reference proteome</keyword>
<sequence>MAATPFNLEDALQSIHEKGFYDLNEPLAGDRIAAMERNHFRVSEVFSKNLSRDAASVTGSDTKNILATSNALGEVGWKLAGAS</sequence>
<protein>
    <submittedName>
        <fullName evidence="1">Uncharacterized protein</fullName>
    </submittedName>
</protein>
<dbReference type="InParanoid" id="G2XFR9"/>
<dbReference type="Proteomes" id="UP000001611">
    <property type="component" value="Chromosome 4"/>
</dbReference>
<organism evidence="1 2">
    <name type="scientific">Verticillium dahliae (strain VdLs.17 / ATCC MYA-4575 / FGSC 10137)</name>
    <name type="common">Verticillium wilt</name>
    <dbReference type="NCBI Taxonomy" id="498257"/>
    <lineage>
        <taxon>Eukaryota</taxon>
        <taxon>Fungi</taxon>
        <taxon>Dikarya</taxon>
        <taxon>Ascomycota</taxon>
        <taxon>Pezizomycotina</taxon>
        <taxon>Sordariomycetes</taxon>
        <taxon>Hypocreomycetidae</taxon>
        <taxon>Glomerellales</taxon>
        <taxon>Plectosphaerellaceae</taxon>
        <taxon>Verticillium</taxon>
    </lineage>
</organism>
<dbReference type="HOGENOM" id="CLU_2544344_0_0_1"/>
<gene>
    <name evidence="1" type="ORF">VDAG_09193</name>
</gene>
<dbReference type="EMBL" id="DS572717">
    <property type="protein sequence ID" value="EGY18667.1"/>
    <property type="molecule type" value="Genomic_DNA"/>
</dbReference>
<evidence type="ECO:0000313" key="2">
    <source>
        <dbReference type="Proteomes" id="UP000001611"/>
    </source>
</evidence>
<name>G2XFR9_VERDV</name>
<evidence type="ECO:0000313" key="1">
    <source>
        <dbReference type="EMBL" id="EGY18667.1"/>
    </source>
</evidence>
<dbReference type="GeneID" id="20710656"/>
<dbReference type="AlphaFoldDB" id="G2XFR9"/>
<proteinExistence type="predicted"/>
<dbReference type="KEGG" id="vda:VDAG_09193"/>